<dbReference type="PROSITE" id="PS51257">
    <property type="entry name" value="PROKAR_LIPOPROTEIN"/>
    <property type="match status" value="1"/>
</dbReference>
<evidence type="ECO:0000313" key="1">
    <source>
        <dbReference type="EMBL" id="RZS74209.1"/>
    </source>
</evidence>
<reference evidence="1 2" key="1">
    <citation type="submission" date="2019-02" db="EMBL/GenBank/DDBJ databases">
        <title>Genomic Encyclopedia of Type Strains, Phase IV (KMG-IV): sequencing the most valuable type-strain genomes for metagenomic binning, comparative biology and taxonomic classification.</title>
        <authorList>
            <person name="Goeker M."/>
        </authorList>
    </citation>
    <scope>NUCLEOTIDE SEQUENCE [LARGE SCALE GENOMIC DNA]</scope>
    <source>
        <strain evidence="1 2">DSM 18116</strain>
    </source>
</reference>
<dbReference type="EMBL" id="SGXA01000001">
    <property type="protein sequence ID" value="RZS74209.1"/>
    <property type="molecule type" value="Genomic_DNA"/>
</dbReference>
<protein>
    <submittedName>
        <fullName evidence="1">Uncharacterized protein DUF4374</fullName>
    </submittedName>
</protein>
<dbReference type="RefSeq" id="WP_130538687.1">
    <property type="nucleotide sequence ID" value="NZ_CP042431.1"/>
</dbReference>
<proteinExistence type="predicted"/>
<dbReference type="AlphaFoldDB" id="A0A4Q7N0T6"/>
<evidence type="ECO:0000313" key="2">
    <source>
        <dbReference type="Proteomes" id="UP000293874"/>
    </source>
</evidence>
<sequence>MRKYNQYFSALSLAAILFASCDKDDNNNPEPVDPTVESKYIVAVTPAALTNVADYLLTADNLDAGTISTTGNGVEQDGTYRYYVTHNGKFFSMLYGQGNPGAVTAYDLATGKLNKLTNFQTETVQAFAPADKDILMFKIPRSQTGGNNALWYRVSTEKLEIVGEGQTDIVSMASNGERAHFTWLKQVGNKVYAPYMSIKGCCSDNFGTAYPDSAWIAVFSYPSMTLEKVIKDNRTSFIGRYFTDGLEVVENGDVYAFSSGVATNVGVYTSTKHSAITRLKSGITEFDQTYLFDIETASGGWYLTNKLYVGNNTFILSMAKDKGAYAIGNRFAIVNVVDKTFKWVEGTPDPKDIADVTTTNFAPMDNKTGYIGISLNDGKSAVYKFDASTATAVKGLNVEGGGITAIQKLSKSK</sequence>
<accession>A0A4Q7N0T6</accession>
<organism evidence="1 2">
    <name type="scientific">Pseudobacter ginsenosidimutans</name>
    <dbReference type="NCBI Taxonomy" id="661488"/>
    <lineage>
        <taxon>Bacteria</taxon>
        <taxon>Pseudomonadati</taxon>
        <taxon>Bacteroidota</taxon>
        <taxon>Chitinophagia</taxon>
        <taxon>Chitinophagales</taxon>
        <taxon>Chitinophagaceae</taxon>
        <taxon>Pseudobacter</taxon>
    </lineage>
</organism>
<gene>
    <name evidence="1" type="ORF">EV199_0053</name>
</gene>
<dbReference type="OrthoDB" id="738440at2"/>
<comment type="caution">
    <text evidence="1">The sequence shown here is derived from an EMBL/GenBank/DDBJ whole genome shotgun (WGS) entry which is preliminary data.</text>
</comment>
<dbReference type="Pfam" id="PF14298">
    <property type="entry name" value="DUF4374"/>
    <property type="match status" value="2"/>
</dbReference>
<dbReference type="Proteomes" id="UP000293874">
    <property type="component" value="Unassembled WGS sequence"/>
</dbReference>
<dbReference type="InterPro" id="IPR025401">
    <property type="entry name" value="DUF4374"/>
</dbReference>
<name>A0A4Q7N0T6_9BACT</name>
<keyword evidence="2" id="KW-1185">Reference proteome</keyword>